<dbReference type="PANTHER" id="PTHR10900">
    <property type="entry name" value="PERIOSTIN-RELATED"/>
    <property type="match status" value="1"/>
</dbReference>
<keyword evidence="1" id="KW-0732">Signal</keyword>
<proteinExistence type="predicted"/>
<dbReference type="PROSITE" id="PS50213">
    <property type="entry name" value="FAS1"/>
    <property type="match status" value="2"/>
</dbReference>
<dbReference type="InterPro" id="IPR050904">
    <property type="entry name" value="Adhesion/Biosynth-related"/>
</dbReference>
<evidence type="ECO:0000313" key="4">
    <source>
        <dbReference type="Proteomes" id="UP000738349"/>
    </source>
</evidence>
<feature type="signal peptide" evidence="1">
    <location>
        <begin position="1"/>
        <end position="15"/>
    </location>
</feature>
<evidence type="ECO:0000256" key="1">
    <source>
        <dbReference type="SAM" id="SignalP"/>
    </source>
</evidence>
<protein>
    <submittedName>
        <fullName evidence="3">FAS1 domain-containing protein</fullName>
    </submittedName>
</protein>
<organism evidence="3 4">
    <name type="scientific">Dactylonectria macrodidyma</name>
    <dbReference type="NCBI Taxonomy" id="307937"/>
    <lineage>
        <taxon>Eukaryota</taxon>
        <taxon>Fungi</taxon>
        <taxon>Dikarya</taxon>
        <taxon>Ascomycota</taxon>
        <taxon>Pezizomycotina</taxon>
        <taxon>Sordariomycetes</taxon>
        <taxon>Hypocreomycetidae</taxon>
        <taxon>Hypocreales</taxon>
        <taxon>Nectriaceae</taxon>
        <taxon>Dactylonectria</taxon>
    </lineage>
</organism>
<evidence type="ECO:0000259" key="2">
    <source>
        <dbReference type="PROSITE" id="PS50213"/>
    </source>
</evidence>
<dbReference type="Pfam" id="PF02469">
    <property type="entry name" value="Fasciclin"/>
    <property type="match status" value="2"/>
</dbReference>
<dbReference type="OrthoDB" id="7700931at2759"/>
<sequence>MKFAVSLASVAAVSAIAILKDAPELFKDQVQHGESLLEDARSKITTSLNEAIDFLSSGIEETVKTAEETARKEFGGIFAHDSGEDNRGSALDYDVDLLEHDQSNYTIYELLHKSNYTKEFYKLVKHHANVTKLLNDSDASYTLFVPIDKAFEHIPEDHKKPSDEFVEDLLNYHVGLGEYPAGRILTTHTVPTALKEEQLGGKPQRLRTSVGLSGVRVNVYSKVVAVNIKAKNGVIHAVDKILVPPPWIGREINLFPGQFSTLLLAYEKTDFAKYLHSIKTIGTTVFAPSNGAWERLGPRANAFLFNTEQGKKYLLALLKYQIVPNITLYSDEVYYGDEEGKSFETLLDDSGHFHLELHPLLEKKSLGVDVYNWKGWTSIVLNGIVKVEFQDGIGKNGVIQVVKDVPLPPRRPGREEIDAWNGEIEVEDLKERLSDYVEEYVEDQEEEWAGDL</sequence>
<accession>A0A9P9DLQ7</accession>
<feature type="chain" id="PRO_5040399098" evidence="1">
    <location>
        <begin position="16"/>
        <end position="452"/>
    </location>
</feature>
<feature type="domain" description="FAS1" evidence="2">
    <location>
        <begin position="104"/>
        <end position="242"/>
    </location>
</feature>
<dbReference type="SMART" id="SM00554">
    <property type="entry name" value="FAS1"/>
    <property type="match status" value="2"/>
</dbReference>
<reference evidence="3" key="1">
    <citation type="journal article" date="2021" name="Nat. Commun.">
        <title>Genetic determinants of endophytism in the Arabidopsis root mycobiome.</title>
        <authorList>
            <person name="Mesny F."/>
            <person name="Miyauchi S."/>
            <person name="Thiergart T."/>
            <person name="Pickel B."/>
            <person name="Atanasova L."/>
            <person name="Karlsson M."/>
            <person name="Huettel B."/>
            <person name="Barry K.W."/>
            <person name="Haridas S."/>
            <person name="Chen C."/>
            <person name="Bauer D."/>
            <person name="Andreopoulos W."/>
            <person name="Pangilinan J."/>
            <person name="LaButti K."/>
            <person name="Riley R."/>
            <person name="Lipzen A."/>
            <person name="Clum A."/>
            <person name="Drula E."/>
            <person name="Henrissat B."/>
            <person name="Kohler A."/>
            <person name="Grigoriev I.V."/>
            <person name="Martin F.M."/>
            <person name="Hacquard S."/>
        </authorList>
    </citation>
    <scope>NUCLEOTIDE SEQUENCE</scope>
    <source>
        <strain evidence="3">MPI-CAGE-AT-0147</strain>
    </source>
</reference>
<dbReference type="InterPro" id="IPR000782">
    <property type="entry name" value="FAS1_domain"/>
</dbReference>
<keyword evidence="4" id="KW-1185">Reference proteome</keyword>
<name>A0A9P9DLQ7_9HYPO</name>
<gene>
    <name evidence="3" type="ORF">EDB81DRAFT_225693</name>
</gene>
<dbReference type="EMBL" id="JAGMUV010000023">
    <property type="protein sequence ID" value="KAH7123015.1"/>
    <property type="molecule type" value="Genomic_DNA"/>
</dbReference>
<evidence type="ECO:0000313" key="3">
    <source>
        <dbReference type="EMBL" id="KAH7123015.1"/>
    </source>
</evidence>
<dbReference type="InterPro" id="IPR036378">
    <property type="entry name" value="FAS1_dom_sf"/>
</dbReference>
<comment type="caution">
    <text evidence="3">The sequence shown here is derived from an EMBL/GenBank/DDBJ whole genome shotgun (WGS) entry which is preliminary data.</text>
</comment>
<dbReference type="AlphaFoldDB" id="A0A9P9DLQ7"/>
<dbReference type="Gene3D" id="2.30.180.10">
    <property type="entry name" value="FAS1 domain"/>
    <property type="match status" value="2"/>
</dbReference>
<dbReference type="SUPFAM" id="SSF82153">
    <property type="entry name" value="FAS1 domain"/>
    <property type="match status" value="2"/>
</dbReference>
<dbReference type="Proteomes" id="UP000738349">
    <property type="component" value="Unassembled WGS sequence"/>
</dbReference>
<feature type="domain" description="FAS1" evidence="2">
    <location>
        <begin position="246"/>
        <end position="406"/>
    </location>
</feature>
<dbReference type="PANTHER" id="PTHR10900:SF125">
    <property type="entry name" value="FAS1 DOMAIN-CONTAINING PROTEIN YLR001C"/>
    <property type="match status" value="1"/>
</dbReference>